<dbReference type="AlphaFoldDB" id="A0A2L1GNU9"/>
<reference evidence="2 3" key="1">
    <citation type="journal article" date="2018" name="MBio">
        <title>Insights into the evolution of host association through the isolation and characterization of a novel human periodontal pathobiont, Desulfobulbus oralis.</title>
        <authorList>
            <person name="Cross K.L."/>
            <person name="Chirania P."/>
            <person name="Xiong W."/>
            <person name="Beall C.J."/>
            <person name="Elkins J.G."/>
            <person name="Giannone R.J."/>
            <person name="Griffen A.L."/>
            <person name="Guss A.M."/>
            <person name="Hettich R.L."/>
            <person name="Joshi S.S."/>
            <person name="Mokrzan E.M."/>
            <person name="Martin R.K."/>
            <person name="Zhulin I.B."/>
            <person name="Leys E.J."/>
            <person name="Podar M."/>
        </authorList>
    </citation>
    <scope>NUCLEOTIDE SEQUENCE [LARGE SCALE GENOMIC DNA]</scope>
    <source>
        <strain evidence="2 3">ORNL</strain>
    </source>
</reference>
<dbReference type="RefSeq" id="WP_017865408.1">
    <property type="nucleotide sequence ID" value="NZ_CP021255.1"/>
</dbReference>
<evidence type="ECO:0008006" key="4">
    <source>
        <dbReference type="Google" id="ProtNLM"/>
    </source>
</evidence>
<sequence length="171" mass="18518">MNRKNLGFLLCLTLACILLTATACTRGYRQGPNTVAGSMEGAGLEGGALPQVNSFANDINDIPIPSELKWQRGDSMAITTESFRGGVLTYTGNASMTSLRDYMVAAMRDNQWRMVGETAAKDTMLAFVKPNKTCMVIISESWLKRSEVKLYIAIDNAASGNVNPFGEAIPQ</sequence>
<dbReference type="PROSITE" id="PS51257">
    <property type="entry name" value="PROKAR_LIPOPROTEIN"/>
    <property type="match status" value="1"/>
</dbReference>
<feature type="signal peptide" evidence="1">
    <location>
        <begin position="1"/>
        <end position="23"/>
    </location>
</feature>
<dbReference type="OrthoDB" id="9794844at2"/>
<protein>
    <recommendedName>
        <fullName evidence="4">Lipoprotein</fullName>
    </recommendedName>
</protein>
<dbReference type="Proteomes" id="UP000239867">
    <property type="component" value="Chromosome"/>
</dbReference>
<proteinExistence type="predicted"/>
<dbReference type="KEGG" id="deo:CAY53_07285"/>
<evidence type="ECO:0000256" key="1">
    <source>
        <dbReference type="SAM" id="SignalP"/>
    </source>
</evidence>
<feature type="chain" id="PRO_5014888626" description="Lipoprotein" evidence="1">
    <location>
        <begin position="24"/>
        <end position="171"/>
    </location>
</feature>
<gene>
    <name evidence="2" type="ORF">CAY53_07285</name>
</gene>
<evidence type="ECO:0000313" key="2">
    <source>
        <dbReference type="EMBL" id="AVD71297.1"/>
    </source>
</evidence>
<accession>A0A2L1GNU9</accession>
<keyword evidence="3" id="KW-1185">Reference proteome</keyword>
<dbReference type="EMBL" id="CP021255">
    <property type="protein sequence ID" value="AVD71297.1"/>
    <property type="molecule type" value="Genomic_DNA"/>
</dbReference>
<name>A0A2L1GNU9_9BACT</name>
<organism evidence="2 3">
    <name type="scientific">Desulfobulbus oralis</name>
    <dbReference type="NCBI Taxonomy" id="1986146"/>
    <lineage>
        <taxon>Bacteria</taxon>
        <taxon>Pseudomonadati</taxon>
        <taxon>Thermodesulfobacteriota</taxon>
        <taxon>Desulfobulbia</taxon>
        <taxon>Desulfobulbales</taxon>
        <taxon>Desulfobulbaceae</taxon>
        <taxon>Desulfobulbus</taxon>
    </lineage>
</organism>
<keyword evidence="1" id="KW-0732">Signal</keyword>
<evidence type="ECO:0000313" key="3">
    <source>
        <dbReference type="Proteomes" id="UP000239867"/>
    </source>
</evidence>